<protein>
    <recommendedName>
        <fullName evidence="2">DUF4408 domain-containing protein</fullName>
    </recommendedName>
</protein>
<keyword evidence="5" id="KW-1185">Reference proteome</keyword>
<evidence type="ECO:0000256" key="1">
    <source>
        <dbReference type="SAM" id="Phobius"/>
    </source>
</evidence>
<dbReference type="EMBL" id="CM007896">
    <property type="protein sequence ID" value="OTG20397.1"/>
    <property type="molecule type" value="Genomic_DNA"/>
</dbReference>
<name>A0A251UAL4_HELAN</name>
<reference evidence="4" key="2">
    <citation type="submission" date="2017-02" db="EMBL/GenBank/DDBJ databases">
        <title>Sunflower complete genome.</title>
        <authorList>
            <person name="Langlade N."/>
            <person name="Munos S."/>
        </authorList>
    </citation>
    <scope>NUCLEOTIDE SEQUENCE [LARGE SCALE GENOMIC DNA]</scope>
    <source>
        <tissue evidence="4">Leaves</tissue>
    </source>
</reference>
<dbReference type="Pfam" id="PF05553">
    <property type="entry name" value="DUF761"/>
    <property type="match status" value="1"/>
</dbReference>
<dbReference type="Proteomes" id="UP000215914">
    <property type="component" value="Chromosome 7"/>
</dbReference>
<dbReference type="InterPro" id="IPR025520">
    <property type="entry name" value="DUF4408"/>
</dbReference>
<dbReference type="OrthoDB" id="1931904at2759"/>
<evidence type="ECO:0000313" key="4">
    <source>
        <dbReference type="EMBL" id="OTG20397.1"/>
    </source>
</evidence>
<dbReference type="InterPro" id="IPR008480">
    <property type="entry name" value="DUF761_pln"/>
</dbReference>
<organism evidence="4 5">
    <name type="scientific">Helianthus annuus</name>
    <name type="common">Common sunflower</name>
    <dbReference type="NCBI Taxonomy" id="4232"/>
    <lineage>
        <taxon>Eukaryota</taxon>
        <taxon>Viridiplantae</taxon>
        <taxon>Streptophyta</taxon>
        <taxon>Embryophyta</taxon>
        <taxon>Tracheophyta</taxon>
        <taxon>Spermatophyta</taxon>
        <taxon>Magnoliopsida</taxon>
        <taxon>eudicotyledons</taxon>
        <taxon>Gunneridae</taxon>
        <taxon>Pentapetalae</taxon>
        <taxon>asterids</taxon>
        <taxon>campanulids</taxon>
        <taxon>Asterales</taxon>
        <taxon>Asteraceae</taxon>
        <taxon>Asteroideae</taxon>
        <taxon>Heliantheae alliance</taxon>
        <taxon>Heliantheae</taxon>
        <taxon>Helianthus</taxon>
    </lineage>
</organism>
<evidence type="ECO:0000259" key="2">
    <source>
        <dbReference type="Pfam" id="PF14364"/>
    </source>
</evidence>
<dbReference type="Gramene" id="mRNA:HanXRQr2_Chr07g0285491">
    <property type="protein sequence ID" value="CDS:HanXRQr2_Chr07g0285491.1"/>
    <property type="gene ID" value="HanXRQr2_Chr07g0285491"/>
</dbReference>
<dbReference type="FunCoup" id="A0A251UAL4">
    <property type="interactions" value="2029"/>
</dbReference>
<proteinExistence type="predicted"/>
<keyword evidence="1" id="KW-1133">Transmembrane helix</keyword>
<evidence type="ECO:0000313" key="3">
    <source>
        <dbReference type="EMBL" id="KAF5797838.1"/>
    </source>
</evidence>
<dbReference type="PANTHER" id="PTHR33098">
    <property type="entry name" value="COTTON FIBER (DUF761)"/>
    <property type="match status" value="1"/>
</dbReference>
<gene>
    <name evidence="4" type="ORF">HannXRQ_Chr07g0192621</name>
    <name evidence="3" type="ORF">HanXRQr2_Chr07g0285491</name>
</gene>
<feature type="domain" description="DUF4408" evidence="2">
    <location>
        <begin position="13"/>
        <end position="39"/>
    </location>
</feature>
<keyword evidence="1" id="KW-0812">Transmembrane</keyword>
<dbReference type="PANTHER" id="PTHR33098:SF53">
    <property type="entry name" value="OS05G0540900 PROTEIN"/>
    <property type="match status" value="1"/>
</dbReference>
<dbReference type="InParanoid" id="A0A251UAL4"/>
<keyword evidence="1" id="KW-0472">Membrane</keyword>
<sequence>MEESATLITSIQTSMNTWFTPTVLFIFLNLMIATILFTSNLPNKQQPPNDKHVQNDTVQSKLARSPSILHRLKSFTFYPHRSQDEPSLVPNHHEQQQQEDALEIAATQYVFSHPFTHEQDLQPISTTLKRFDFGPTRIEKEAPLVNEESFTHQDLQHLSANSKRFNFDPTRFDFDPIHIEKCTPPVDEETFTDQDSQPVSANLKRFDFDPTRMEKESPPEFDADFVETHDEETDNFDSLDEVYSKITGVHVNRTMSDTLPASGEVPVKLPAKMKKSASVKSAFAHFEEDKIVEARRPATVRERRAAEDDDVEVDAKADDFINKFKHQLKLQRLDSIVRYKDMVNRGGGK</sequence>
<accession>A0A251UAL4</accession>
<evidence type="ECO:0000313" key="5">
    <source>
        <dbReference type="Proteomes" id="UP000215914"/>
    </source>
</evidence>
<dbReference type="AlphaFoldDB" id="A0A251UAL4"/>
<dbReference type="OMA" id="ESHSEYI"/>
<reference evidence="3" key="3">
    <citation type="submission" date="2020-06" db="EMBL/GenBank/DDBJ databases">
        <title>Helianthus annuus Genome sequencing and assembly Release 2.</title>
        <authorList>
            <person name="Gouzy J."/>
            <person name="Langlade N."/>
            <person name="Munos S."/>
        </authorList>
    </citation>
    <scope>NUCLEOTIDE SEQUENCE</scope>
    <source>
        <tissue evidence="3">Leaves</tissue>
    </source>
</reference>
<dbReference type="Pfam" id="PF14364">
    <property type="entry name" value="DUF4408"/>
    <property type="match status" value="1"/>
</dbReference>
<reference evidence="3 5" key="1">
    <citation type="journal article" date="2017" name="Nature">
        <title>The sunflower genome provides insights into oil metabolism, flowering and Asterid evolution.</title>
        <authorList>
            <person name="Badouin H."/>
            <person name="Gouzy J."/>
            <person name="Grassa C.J."/>
            <person name="Murat F."/>
            <person name="Staton S.E."/>
            <person name="Cottret L."/>
            <person name="Lelandais-Briere C."/>
            <person name="Owens G.L."/>
            <person name="Carrere S."/>
            <person name="Mayjonade B."/>
            <person name="Legrand L."/>
            <person name="Gill N."/>
            <person name="Kane N.C."/>
            <person name="Bowers J.E."/>
            <person name="Hubner S."/>
            <person name="Bellec A."/>
            <person name="Berard A."/>
            <person name="Berges H."/>
            <person name="Blanchet N."/>
            <person name="Boniface M.C."/>
            <person name="Brunel D."/>
            <person name="Catrice O."/>
            <person name="Chaidir N."/>
            <person name="Claudel C."/>
            <person name="Donnadieu C."/>
            <person name="Faraut T."/>
            <person name="Fievet G."/>
            <person name="Helmstetter N."/>
            <person name="King M."/>
            <person name="Knapp S.J."/>
            <person name="Lai Z."/>
            <person name="Le Paslier M.C."/>
            <person name="Lippi Y."/>
            <person name="Lorenzon L."/>
            <person name="Mandel J.R."/>
            <person name="Marage G."/>
            <person name="Marchand G."/>
            <person name="Marquand E."/>
            <person name="Bret-Mestries E."/>
            <person name="Morien E."/>
            <person name="Nambeesan S."/>
            <person name="Nguyen T."/>
            <person name="Pegot-Espagnet P."/>
            <person name="Pouilly N."/>
            <person name="Raftis F."/>
            <person name="Sallet E."/>
            <person name="Schiex T."/>
            <person name="Thomas J."/>
            <person name="Vandecasteele C."/>
            <person name="Vares D."/>
            <person name="Vear F."/>
            <person name="Vautrin S."/>
            <person name="Crespi M."/>
            <person name="Mangin B."/>
            <person name="Burke J.M."/>
            <person name="Salse J."/>
            <person name="Munos S."/>
            <person name="Vincourt P."/>
            <person name="Rieseberg L.H."/>
            <person name="Langlade N.B."/>
        </authorList>
    </citation>
    <scope>NUCLEOTIDE SEQUENCE [LARGE SCALE GENOMIC DNA]</scope>
    <source>
        <strain evidence="5">cv. SF193</strain>
        <tissue evidence="3">Leaves</tissue>
    </source>
</reference>
<feature type="transmembrane region" description="Helical" evidence="1">
    <location>
        <begin position="18"/>
        <end position="37"/>
    </location>
</feature>
<dbReference type="EMBL" id="MNCJ02000322">
    <property type="protein sequence ID" value="KAF5797838.1"/>
    <property type="molecule type" value="Genomic_DNA"/>
</dbReference>